<dbReference type="AlphaFoldDB" id="A0A9X1IRF9"/>
<protein>
    <submittedName>
        <fullName evidence="2">Uncharacterized protein</fullName>
    </submittedName>
</protein>
<organism evidence="2 3">
    <name type="scientific">Sphingobium nicotianae</name>
    <dbReference type="NCBI Taxonomy" id="2782607"/>
    <lineage>
        <taxon>Bacteria</taxon>
        <taxon>Pseudomonadati</taxon>
        <taxon>Pseudomonadota</taxon>
        <taxon>Alphaproteobacteria</taxon>
        <taxon>Sphingomonadales</taxon>
        <taxon>Sphingomonadaceae</taxon>
        <taxon>Sphingobium</taxon>
    </lineage>
</organism>
<accession>A0A9X1IRF9</accession>
<dbReference type="RefSeq" id="WP_214622922.1">
    <property type="nucleotide sequence ID" value="NZ_JAHGAW010000005.1"/>
</dbReference>
<keyword evidence="3" id="KW-1185">Reference proteome</keyword>
<proteinExistence type="predicted"/>
<evidence type="ECO:0000313" key="3">
    <source>
        <dbReference type="Proteomes" id="UP001138757"/>
    </source>
</evidence>
<name>A0A9X1IRF9_9SPHN</name>
<comment type="caution">
    <text evidence="2">The sequence shown here is derived from an EMBL/GenBank/DDBJ whole genome shotgun (WGS) entry which is preliminary data.</text>
</comment>
<gene>
    <name evidence="2" type="ORF">KK488_09540</name>
</gene>
<reference evidence="2" key="1">
    <citation type="submission" date="2021-05" db="EMBL/GenBank/DDBJ databases">
        <title>Genome of Sphingobium sp. strain.</title>
        <authorList>
            <person name="Fan R."/>
        </authorList>
    </citation>
    <scope>NUCLEOTIDE SEQUENCE</scope>
    <source>
        <strain evidence="2">H33</strain>
    </source>
</reference>
<dbReference type="Proteomes" id="UP001138757">
    <property type="component" value="Unassembled WGS sequence"/>
</dbReference>
<dbReference type="EMBL" id="JAHGAW010000005">
    <property type="protein sequence ID" value="MBT2187185.1"/>
    <property type="molecule type" value="Genomic_DNA"/>
</dbReference>
<feature type="compositionally biased region" description="Polar residues" evidence="1">
    <location>
        <begin position="41"/>
        <end position="54"/>
    </location>
</feature>
<sequence length="62" mass="6616">MRLFRSRSFYWLLVGAGMLLVILANAHLVYVATQSDPGCATSDTKGQAAGTQIPYSPAKPAC</sequence>
<evidence type="ECO:0000313" key="2">
    <source>
        <dbReference type="EMBL" id="MBT2187185.1"/>
    </source>
</evidence>
<feature type="region of interest" description="Disordered" evidence="1">
    <location>
        <begin position="41"/>
        <end position="62"/>
    </location>
</feature>
<evidence type="ECO:0000256" key="1">
    <source>
        <dbReference type="SAM" id="MobiDB-lite"/>
    </source>
</evidence>